<dbReference type="Proteomes" id="UP000652761">
    <property type="component" value="Unassembled WGS sequence"/>
</dbReference>
<sequence>FNSHYSEAHFPFMIAVDKRLWQQAVKIIYGNHRIIPSEENSQASFWFDIWTGTAPLKTYVFEDIWNNMTDQACSIQQVRPRKIPTLMRMGMTKSDRRVPWRTSVILES</sequence>
<feature type="non-terminal residue" evidence="1">
    <location>
        <position position="1"/>
    </location>
</feature>
<reference evidence="1" key="1">
    <citation type="submission" date="2017-07" db="EMBL/GenBank/DDBJ databases">
        <title>Taro Niue Genome Assembly and Annotation.</title>
        <authorList>
            <person name="Atibalentja N."/>
            <person name="Keating K."/>
            <person name="Fields C.J."/>
        </authorList>
    </citation>
    <scope>NUCLEOTIDE SEQUENCE</scope>
    <source>
        <strain evidence="1">Niue_2</strain>
        <tissue evidence="1">Leaf</tissue>
    </source>
</reference>
<accession>A0A843TDD9</accession>
<evidence type="ECO:0000313" key="2">
    <source>
        <dbReference type="Proteomes" id="UP000652761"/>
    </source>
</evidence>
<gene>
    <name evidence="1" type="ORF">Taro_000520</name>
</gene>
<comment type="caution">
    <text evidence="1">The sequence shown here is derived from an EMBL/GenBank/DDBJ whole genome shotgun (WGS) entry which is preliminary data.</text>
</comment>
<name>A0A843TDD9_COLES</name>
<evidence type="ECO:0000313" key="1">
    <source>
        <dbReference type="EMBL" id="MQL68237.1"/>
    </source>
</evidence>
<dbReference type="EMBL" id="NMUH01000010">
    <property type="protein sequence ID" value="MQL68237.1"/>
    <property type="molecule type" value="Genomic_DNA"/>
</dbReference>
<organism evidence="1 2">
    <name type="scientific">Colocasia esculenta</name>
    <name type="common">Wild taro</name>
    <name type="synonym">Arum esculentum</name>
    <dbReference type="NCBI Taxonomy" id="4460"/>
    <lineage>
        <taxon>Eukaryota</taxon>
        <taxon>Viridiplantae</taxon>
        <taxon>Streptophyta</taxon>
        <taxon>Embryophyta</taxon>
        <taxon>Tracheophyta</taxon>
        <taxon>Spermatophyta</taxon>
        <taxon>Magnoliopsida</taxon>
        <taxon>Liliopsida</taxon>
        <taxon>Araceae</taxon>
        <taxon>Aroideae</taxon>
        <taxon>Colocasieae</taxon>
        <taxon>Colocasia</taxon>
    </lineage>
</organism>
<keyword evidence="2" id="KW-1185">Reference proteome</keyword>
<dbReference type="OrthoDB" id="668162at2759"/>
<proteinExistence type="predicted"/>
<dbReference type="AlphaFoldDB" id="A0A843TDD9"/>
<protein>
    <submittedName>
        <fullName evidence="1">Uncharacterized protein</fullName>
    </submittedName>
</protein>